<organism evidence="1 2">
    <name type="scientific">Rhabditophanes sp. KR3021</name>
    <dbReference type="NCBI Taxonomy" id="114890"/>
    <lineage>
        <taxon>Eukaryota</taxon>
        <taxon>Metazoa</taxon>
        <taxon>Ecdysozoa</taxon>
        <taxon>Nematoda</taxon>
        <taxon>Chromadorea</taxon>
        <taxon>Rhabditida</taxon>
        <taxon>Tylenchina</taxon>
        <taxon>Panagrolaimomorpha</taxon>
        <taxon>Strongyloidoidea</taxon>
        <taxon>Alloionematidae</taxon>
        <taxon>Rhabditophanes</taxon>
    </lineage>
</organism>
<reference evidence="2" key="1">
    <citation type="submission" date="2016-11" db="UniProtKB">
        <authorList>
            <consortium name="WormBaseParasite"/>
        </authorList>
    </citation>
    <scope>IDENTIFICATION</scope>
    <source>
        <strain evidence="2">KR3021</strain>
    </source>
</reference>
<dbReference type="WBParaSite" id="RSKR_0000508900.1">
    <property type="protein sequence ID" value="RSKR_0000508900.1"/>
    <property type="gene ID" value="RSKR_0000508900"/>
</dbReference>
<evidence type="ECO:0000313" key="1">
    <source>
        <dbReference type="Proteomes" id="UP000095286"/>
    </source>
</evidence>
<proteinExistence type="predicted"/>
<protein>
    <submittedName>
        <fullName evidence="2">RBR-type E3 ubiquitin transferase</fullName>
    </submittedName>
</protein>
<accession>A0AC35TVH9</accession>
<name>A0AC35TVH9_9BILA</name>
<sequence length="498" mass="57060">MSSSEEEDDCCILEEDADGRLILNRRDSDSSDDANCRYVGVQFIYSAMIEQFKKVREHLCISNSAIKRLLMKYKWDLNLIMNARFEYVNIEDFLDSENIDIISALRNPNFEERLGECTICYSDELATLLSLPCGHGFDKDCWRESIKQKLKDTGSTSFGCLEGKCDMMGTDELLLTLFNEEDASEEVKTVISKIQDEAVKDYVKGNKYITKCNGGQCRNTYIIFSTDFIGAARCKCSNRCCVDCGDFYHFPLTCQMLVRFKDFDDKQSKDELATLNLLLNDTKECPSCNFTLEKISGCNHITCSKCRYEFCWLCLSKWLGTNVKHPCDITNSKGFKDRVAKKESLLVDTLKYENAKGKYDNHRVGQYYEDLINEAVDKLIEDGSKMEFLDVLPILYSSQKDARHLAMCTHAFLFFLSEESPIVVDIQFTMELLELVINCISKIMKDISTLDNPQVDLDDVRKKINAVNTTMTNIHDKISSGKADNLFKYSKNILEYDV</sequence>
<dbReference type="Proteomes" id="UP000095286">
    <property type="component" value="Unplaced"/>
</dbReference>
<evidence type="ECO:0000313" key="2">
    <source>
        <dbReference type="WBParaSite" id="RSKR_0000508900.1"/>
    </source>
</evidence>